<comment type="similarity">
    <text evidence="2">Belongs to the HpcH/HpaI aldolase family.</text>
</comment>
<dbReference type="GO" id="GO:0006107">
    <property type="term" value="P:oxaloacetate metabolic process"/>
    <property type="evidence" value="ECO:0007669"/>
    <property type="project" value="TreeGrafter"/>
</dbReference>
<feature type="domain" description="HpcH/HpaI aldolase/citrate lyase" evidence="7">
    <location>
        <begin position="2"/>
        <end position="229"/>
    </location>
</feature>
<organism evidence="8 9">
    <name type="scientific">Agaricicola taiwanensis</name>
    <dbReference type="NCBI Taxonomy" id="591372"/>
    <lineage>
        <taxon>Bacteria</taxon>
        <taxon>Pseudomonadati</taxon>
        <taxon>Pseudomonadota</taxon>
        <taxon>Alphaproteobacteria</taxon>
        <taxon>Rhodobacterales</taxon>
        <taxon>Paracoccaceae</taxon>
        <taxon>Agaricicola</taxon>
    </lineage>
</organism>
<reference evidence="8" key="2">
    <citation type="submission" date="2020-09" db="EMBL/GenBank/DDBJ databases">
        <authorList>
            <person name="Sun Q."/>
            <person name="Sedlacek I."/>
        </authorList>
    </citation>
    <scope>NUCLEOTIDE SEQUENCE</scope>
    <source>
        <strain evidence="8">CCM 7684</strain>
    </source>
</reference>
<dbReference type="InterPro" id="IPR015813">
    <property type="entry name" value="Pyrv/PenolPyrv_kinase-like_dom"/>
</dbReference>
<evidence type="ECO:0000313" key="9">
    <source>
        <dbReference type="Proteomes" id="UP000602745"/>
    </source>
</evidence>
<dbReference type="Gene3D" id="3.20.20.60">
    <property type="entry name" value="Phosphoenolpyruvate-binding domains"/>
    <property type="match status" value="1"/>
</dbReference>
<name>A0A8J2YJW8_9RHOB</name>
<evidence type="ECO:0000256" key="4">
    <source>
        <dbReference type="ARBA" id="ARBA00022842"/>
    </source>
</evidence>
<keyword evidence="9" id="KW-1185">Reference proteome</keyword>
<feature type="binding site" evidence="6">
    <location>
        <position position="129"/>
    </location>
    <ligand>
        <name>Mg(2+)</name>
        <dbReference type="ChEBI" id="CHEBI:18420"/>
    </ligand>
</feature>
<dbReference type="GO" id="GO:0000287">
    <property type="term" value="F:magnesium ion binding"/>
    <property type="evidence" value="ECO:0007669"/>
    <property type="project" value="TreeGrafter"/>
</dbReference>
<protein>
    <submittedName>
        <fullName evidence="8">Citryl-CoA lyase</fullName>
    </submittedName>
</protein>
<feature type="binding site" evidence="5">
    <location>
        <position position="65"/>
    </location>
    <ligand>
        <name>substrate</name>
    </ligand>
</feature>
<dbReference type="PANTHER" id="PTHR32308:SF0">
    <property type="entry name" value="HPCH_HPAI ALDOLASE_CITRATE LYASE DOMAIN-CONTAINING PROTEIN"/>
    <property type="match status" value="1"/>
</dbReference>
<keyword evidence="4 6" id="KW-0460">Magnesium</keyword>
<evidence type="ECO:0000256" key="2">
    <source>
        <dbReference type="ARBA" id="ARBA00005568"/>
    </source>
</evidence>
<proteinExistence type="inferred from homology"/>
<dbReference type="InterPro" id="IPR040442">
    <property type="entry name" value="Pyrv_kinase-like_dom_sf"/>
</dbReference>
<dbReference type="PANTHER" id="PTHR32308">
    <property type="entry name" value="LYASE BETA SUBUNIT, PUTATIVE (AFU_ORTHOLOGUE AFUA_4G13030)-RELATED"/>
    <property type="match status" value="1"/>
</dbReference>
<keyword evidence="3 6" id="KW-0479">Metal-binding</keyword>
<evidence type="ECO:0000259" key="7">
    <source>
        <dbReference type="Pfam" id="PF03328"/>
    </source>
</evidence>
<feature type="binding site" evidence="5">
    <location>
        <position position="129"/>
    </location>
    <ligand>
        <name>substrate</name>
    </ligand>
</feature>
<sequence length="293" mass="30497">MRSLLFVPGDSPHKLARALESGADALIIDLEDSVAPAAKAEARATAAAFIDEARRFDERIGLWVRINAFGTGLADDDLAAVVPAEPNGILLPKSTGGFDVTDLHNRLAVEEAKAGIDDGALAIIVIATETAGSIFGLGSYPNASPRLTGLAWGAEDLAAAISAETNRFADRSHTPPFRLARELALFAAVAASVAPIDTVFTAYKDLDGLRQEAEAARRDGFTGKLAVHPAQVPVINQVFMPNAEAVARARAVVAAFEANPGAGVVGLDGQILDRPHLIRAQGLLARAKTAGVA</sequence>
<evidence type="ECO:0000256" key="5">
    <source>
        <dbReference type="PIRSR" id="PIRSR015582-1"/>
    </source>
</evidence>
<dbReference type="RefSeq" id="WP_188410154.1">
    <property type="nucleotide sequence ID" value="NZ_BMCP01000002.1"/>
</dbReference>
<dbReference type="Pfam" id="PF03328">
    <property type="entry name" value="HpcH_HpaI"/>
    <property type="match status" value="1"/>
</dbReference>
<keyword evidence="8" id="KW-0456">Lyase</keyword>
<evidence type="ECO:0000313" key="8">
    <source>
        <dbReference type="EMBL" id="GGE47676.1"/>
    </source>
</evidence>
<comment type="caution">
    <text evidence="8">The sequence shown here is derived from an EMBL/GenBank/DDBJ whole genome shotgun (WGS) entry which is preliminary data.</text>
</comment>
<accession>A0A8J2YJW8</accession>
<reference evidence="8" key="1">
    <citation type="journal article" date="2014" name="Int. J. Syst. Evol. Microbiol.">
        <title>Complete genome sequence of Corynebacterium casei LMG S-19264T (=DSM 44701T), isolated from a smear-ripened cheese.</title>
        <authorList>
            <consortium name="US DOE Joint Genome Institute (JGI-PGF)"/>
            <person name="Walter F."/>
            <person name="Albersmeier A."/>
            <person name="Kalinowski J."/>
            <person name="Ruckert C."/>
        </authorList>
    </citation>
    <scope>NUCLEOTIDE SEQUENCE</scope>
    <source>
        <strain evidence="8">CCM 7684</strain>
    </source>
</reference>
<dbReference type="SUPFAM" id="SSF51621">
    <property type="entry name" value="Phosphoenolpyruvate/pyruvate domain"/>
    <property type="match status" value="1"/>
</dbReference>
<feature type="binding site" evidence="6">
    <location>
        <position position="156"/>
    </location>
    <ligand>
        <name>Mg(2+)</name>
        <dbReference type="ChEBI" id="CHEBI:18420"/>
    </ligand>
</feature>
<dbReference type="InterPro" id="IPR005000">
    <property type="entry name" value="Aldolase/citrate-lyase_domain"/>
</dbReference>
<evidence type="ECO:0000256" key="3">
    <source>
        <dbReference type="ARBA" id="ARBA00022723"/>
    </source>
</evidence>
<dbReference type="GO" id="GO:0016829">
    <property type="term" value="F:lyase activity"/>
    <property type="evidence" value="ECO:0007669"/>
    <property type="project" value="UniProtKB-KW"/>
</dbReference>
<dbReference type="Proteomes" id="UP000602745">
    <property type="component" value="Unassembled WGS sequence"/>
</dbReference>
<dbReference type="PIRSF" id="PIRSF015582">
    <property type="entry name" value="Cit_lyase_B"/>
    <property type="match status" value="1"/>
</dbReference>
<evidence type="ECO:0000256" key="6">
    <source>
        <dbReference type="PIRSR" id="PIRSR015582-2"/>
    </source>
</evidence>
<evidence type="ECO:0000256" key="1">
    <source>
        <dbReference type="ARBA" id="ARBA00001946"/>
    </source>
</evidence>
<dbReference type="AlphaFoldDB" id="A0A8J2YJW8"/>
<comment type="cofactor">
    <cofactor evidence="1">
        <name>Mg(2+)</name>
        <dbReference type="ChEBI" id="CHEBI:18420"/>
    </cofactor>
</comment>
<gene>
    <name evidence="8" type="ORF">GCM10007276_26150</name>
</gene>
<dbReference type="EMBL" id="BMCP01000002">
    <property type="protein sequence ID" value="GGE47676.1"/>
    <property type="molecule type" value="Genomic_DNA"/>
</dbReference>
<dbReference type="InterPro" id="IPR011206">
    <property type="entry name" value="Citrate_lyase_beta/mcl1/mcl2"/>
</dbReference>